<keyword evidence="1" id="KW-0472">Membrane</keyword>
<evidence type="ECO:0000313" key="2">
    <source>
        <dbReference type="EMBL" id="SDV49091.1"/>
    </source>
</evidence>
<keyword evidence="3" id="KW-1185">Reference proteome</keyword>
<dbReference type="AlphaFoldDB" id="A0A1H2PQM0"/>
<keyword evidence="1" id="KW-0812">Transmembrane</keyword>
<accession>A0A1H2PQM0</accession>
<reference evidence="3" key="1">
    <citation type="submission" date="2016-09" db="EMBL/GenBank/DDBJ databases">
        <authorList>
            <person name="Varghese N."/>
            <person name="Submissions S."/>
        </authorList>
    </citation>
    <scope>NUCLEOTIDE SEQUENCE [LARGE SCALE GENOMIC DNA]</scope>
    <source>
        <strain evidence="3">JS23</strain>
    </source>
</reference>
<proteinExistence type="predicted"/>
<name>A0A1H2PQM0_9BURK</name>
<protein>
    <submittedName>
        <fullName evidence="2">Uncharacterized protein</fullName>
    </submittedName>
</protein>
<dbReference type="Proteomes" id="UP000243719">
    <property type="component" value="Unassembled WGS sequence"/>
</dbReference>
<feature type="transmembrane region" description="Helical" evidence="1">
    <location>
        <begin position="27"/>
        <end position="45"/>
    </location>
</feature>
<organism evidence="2 3">
    <name type="scientific">Chitinasiproducens palmae</name>
    <dbReference type="NCBI Taxonomy" id="1770053"/>
    <lineage>
        <taxon>Bacteria</taxon>
        <taxon>Pseudomonadati</taxon>
        <taxon>Pseudomonadota</taxon>
        <taxon>Betaproteobacteria</taxon>
        <taxon>Burkholderiales</taxon>
        <taxon>Burkholderiaceae</taxon>
        <taxon>Chitinasiproducens</taxon>
    </lineage>
</organism>
<evidence type="ECO:0000256" key="1">
    <source>
        <dbReference type="SAM" id="Phobius"/>
    </source>
</evidence>
<sequence length="49" mass="5185">MTCIQLAASLFACAVLTFVAAYLPRQGATFVAMAFALCALSLLFLQANK</sequence>
<gene>
    <name evidence="2" type="ORF">SAMN05216551_10760</name>
</gene>
<keyword evidence="1" id="KW-1133">Transmembrane helix</keyword>
<dbReference type="EMBL" id="FNLO01000007">
    <property type="protein sequence ID" value="SDV49091.1"/>
    <property type="molecule type" value="Genomic_DNA"/>
</dbReference>
<evidence type="ECO:0000313" key="3">
    <source>
        <dbReference type="Proteomes" id="UP000243719"/>
    </source>
</evidence>